<feature type="region of interest" description="Disordered" evidence="1">
    <location>
        <begin position="91"/>
        <end position="117"/>
    </location>
</feature>
<feature type="compositionally biased region" description="Polar residues" evidence="1">
    <location>
        <begin position="169"/>
        <end position="188"/>
    </location>
</feature>
<proteinExistence type="predicted"/>
<sequence>MKTSQLLQFISFVGIFSSDVISAPIQCTNHLCTTPSNDWGGKLLNYLMMIPLLIPSAPRSPISGGSNASYAKNSGSNPSVNSAYYSAKTVSSTGPTRSLTSLSPVKTGPHSSLASGATLKNTFTPVNSDKILSGSSNLDLKSAANTDLSSSLLSIDYQIAGPSGFKPAQSPSPNNINMRTGSPKFSQASSSSSSFINDGAGPSGFECGFRPDSISSDENMFINQNFRYPPENPHNSPVSYNSENDNISDTDSGTFDDSSVTSTNNNSNNNSDSGQQVVLETMICYCLITR</sequence>
<feature type="chain" id="PRO_5015421766" evidence="2">
    <location>
        <begin position="23"/>
        <end position="290"/>
    </location>
</feature>
<feature type="compositionally biased region" description="Polar residues" evidence="1">
    <location>
        <begin position="233"/>
        <end position="247"/>
    </location>
</feature>
<evidence type="ECO:0000313" key="4">
    <source>
        <dbReference type="Proteomes" id="UP000245383"/>
    </source>
</evidence>
<reference evidence="3 4" key="1">
    <citation type="journal article" date="2018" name="MBio">
        <title>Comparative Genomics Reveals the Core Gene Toolbox for the Fungus-Insect Symbiosis.</title>
        <authorList>
            <person name="Wang Y."/>
            <person name="Stata M."/>
            <person name="Wang W."/>
            <person name="Stajich J.E."/>
            <person name="White M.M."/>
            <person name="Moncalvo J.M."/>
        </authorList>
    </citation>
    <scope>NUCLEOTIDE SEQUENCE [LARGE SCALE GENOMIC DNA]</scope>
    <source>
        <strain evidence="3 4">SWE-8-4</strain>
    </source>
</reference>
<name>A0A2T9YXV4_9FUNG</name>
<organism evidence="3 4">
    <name type="scientific">Smittium simulii</name>
    <dbReference type="NCBI Taxonomy" id="133385"/>
    <lineage>
        <taxon>Eukaryota</taxon>
        <taxon>Fungi</taxon>
        <taxon>Fungi incertae sedis</taxon>
        <taxon>Zoopagomycota</taxon>
        <taxon>Kickxellomycotina</taxon>
        <taxon>Harpellomycetes</taxon>
        <taxon>Harpellales</taxon>
        <taxon>Legeriomycetaceae</taxon>
        <taxon>Smittium</taxon>
    </lineage>
</organism>
<comment type="caution">
    <text evidence="3">The sequence shown here is derived from an EMBL/GenBank/DDBJ whole genome shotgun (WGS) entry which is preliminary data.</text>
</comment>
<feature type="compositionally biased region" description="Low complexity" evidence="1">
    <location>
        <begin position="249"/>
        <end position="273"/>
    </location>
</feature>
<evidence type="ECO:0000256" key="1">
    <source>
        <dbReference type="SAM" id="MobiDB-lite"/>
    </source>
</evidence>
<gene>
    <name evidence="3" type="ORF">BB561_000741</name>
</gene>
<keyword evidence="2" id="KW-0732">Signal</keyword>
<accession>A0A2T9YXV4</accession>
<evidence type="ECO:0000313" key="3">
    <source>
        <dbReference type="EMBL" id="PVU97124.1"/>
    </source>
</evidence>
<dbReference type="EMBL" id="MBFR01000018">
    <property type="protein sequence ID" value="PVU97124.1"/>
    <property type="molecule type" value="Genomic_DNA"/>
</dbReference>
<feature type="signal peptide" evidence="2">
    <location>
        <begin position="1"/>
        <end position="22"/>
    </location>
</feature>
<keyword evidence="4" id="KW-1185">Reference proteome</keyword>
<dbReference type="Proteomes" id="UP000245383">
    <property type="component" value="Unassembled WGS sequence"/>
</dbReference>
<evidence type="ECO:0000256" key="2">
    <source>
        <dbReference type="SAM" id="SignalP"/>
    </source>
</evidence>
<protein>
    <submittedName>
        <fullName evidence="3">Uncharacterized protein</fullName>
    </submittedName>
</protein>
<feature type="region of interest" description="Disordered" evidence="1">
    <location>
        <begin position="224"/>
        <end position="273"/>
    </location>
</feature>
<dbReference type="AlphaFoldDB" id="A0A2T9YXV4"/>
<feature type="region of interest" description="Disordered" evidence="1">
    <location>
        <begin position="164"/>
        <end position="195"/>
    </location>
</feature>